<evidence type="ECO:0000313" key="1">
    <source>
        <dbReference type="EMBL" id="AKV02745.1"/>
    </source>
</evidence>
<name>A0A0K1QBG6_9BACT</name>
<dbReference type="EMBL" id="CP012333">
    <property type="protein sequence ID" value="AKV02745.1"/>
    <property type="molecule type" value="Genomic_DNA"/>
</dbReference>
<dbReference type="KEGG" id="llu:AKJ09_09408"/>
<dbReference type="STRING" id="1391654.AKJ09_09408"/>
<dbReference type="AlphaFoldDB" id="A0A0K1QBG6"/>
<protein>
    <submittedName>
        <fullName evidence="1">Uncharacterized protein</fullName>
    </submittedName>
</protein>
<sequence length="39" mass="4488">MVATMRSVESASNGKNNASALFRARFREPFRGWELTSRR</sequence>
<organism evidence="1 2">
    <name type="scientific">Labilithrix luteola</name>
    <dbReference type="NCBI Taxonomy" id="1391654"/>
    <lineage>
        <taxon>Bacteria</taxon>
        <taxon>Pseudomonadati</taxon>
        <taxon>Myxococcota</taxon>
        <taxon>Polyangia</taxon>
        <taxon>Polyangiales</taxon>
        <taxon>Labilitrichaceae</taxon>
        <taxon>Labilithrix</taxon>
    </lineage>
</organism>
<proteinExistence type="predicted"/>
<accession>A0A0K1QBG6</accession>
<gene>
    <name evidence="1" type="ORF">AKJ09_09408</name>
</gene>
<keyword evidence="2" id="KW-1185">Reference proteome</keyword>
<dbReference type="Proteomes" id="UP000064967">
    <property type="component" value="Chromosome"/>
</dbReference>
<reference evidence="1 2" key="1">
    <citation type="submission" date="2015-08" db="EMBL/GenBank/DDBJ databases">
        <authorList>
            <person name="Babu N.S."/>
            <person name="Beckwith C.J."/>
            <person name="Beseler K.G."/>
            <person name="Brison A."/>
            <person name="Carone J.V."/>
            <person name="Caskin T.P."/>
            <person name="Diamond M."/>
            <person name="Durham M.E."/>
            <person name="Foxe J.M."/>
            <person name="Go M."/>
            <person name="Henderson B.A."/>
            <person name="Jones I.B."/>
            <person name="McGettigan J.A."/>
            <person name="Micheletti S.J."/>
            <person name="Nasrallah M.E."/>
            <person name="Ortiz D."/>
            <person name="Piller C.R."/>
            <person name="Privatt S.R."/>
            <person name="Schneider S.L."/>
            <person name="Sharp S."/>
            <person name="Smith T.C."/>
            <person name="Stanton J.D."/>
            <person name="Ullery H.E."/>
            <person name="Wilson R.J."/>
            <person name="Serrano M.G."/>
            <person name="Buck G."/>
            <person name="Lee V."/>
            <person name="Wang Y."/>
            <person name="Carvalho R."/>
            <person name="Voegtly L."/>
            <person name="Shi R."/>
            <person name="Duckworth R."/>
            <person name="Johnson A."/>
            <person name="Loviza R."/>
            <person name="Walstead R."/>
            <person name="Shah Z."/>
            <person name="Kiflezghi M."/>
            <person name="Wade K."/>
            <person name="Ball S.L."/>
            <person name="Bradley K.W."/>
            <person name="Asai D.J."/>
            <person name="Bowman C.A."/>
            <person name="Russell D.A."/>
            <person name="Pope W.H."/>
            <person name="Jacobs-Sera D."/>
            <person name="Hendrix R.W."/>
            <person name="Hatfull G.F."/>
        </authorList>
    </citation>
    <scope>NUCLEOTIDE SEQUENCE [LARGE SCALE GENOMIC DNA]</scope>
    <source>
        <strain evidence="1 2">DSM 27648</strain>
    </source>
</reference>
<evidence type="ECO:0000313" key="2">
    <source>
        <dbReference type="Proteomes" id="UP000064967"/>
    </source>
</evidence>